<dbReference type="Proteomes" id="UP001305414">
    <property type="component" value="Unassembled WGS sequence"/>
</dbReference>
<dbReference type="Gene3D" id="2.60.40.420">
    <property type="entry name" value="Cupredoxins - blue copper proteins"/>
    <property type="match status" value="1"/>
</dbReference>
<feature type="compositionally biased region" description="Polar residues" evidence="1">
    <location>
        <begin position="171"/>
        <end position="188"/>
    </location>
</feature>
<feature type="signal peptide" evidence="3">
    <location>
        <begin position="1"/>
        <end position="19"/>
    </location>
</feature>
<feature type="chain" id="PRO_5043016362" description="Extracellular serine-rich protein" evidence="3">
    <location>
        <begin position="20"/>
        <end position="342"/>
    </location>
</feature>
<keyword evidence="3" id="KW-0732">Signal</keyword>
<evidence type="ECO:0000256" key="3">
    <source>
        <dbReference type="SAM" id="SignalP"/>
    </source>
</evidence>
<feature type="transmembrane region" description="Helical" evidence="2">
    <location>
        <begin position="199"/>
        <end position="221"/>
    </location>
</feature>
<organism evidence="4 5">
    <name type="scientific">Xylaria bambusicola</name>
    <dbReference type="NCBI Taxonomy" id="326684"/>
    <lineage>
        <taxon>Eukaryota</taxon>
        <taxon>Fungi</taxon>
        <taxon>Dikarya</taxon>
        <taxon>Ascomycota</taxon>
        <taxon>Pezizomycotina</taxon>
        <taxon>Sordariomycetes</taxon>
        <taxon>Xylariomycetidae</taxon>
        <taxon>Xylariales</taxon>
        <taxon>Xylariaceae</taxon>
        <taxon>Xylaria</taxon>
    </lineage>
</organism>
<name>A0AAN7UD77_9PEZI</name>
<keyword evidence="2" id="KW-1133">Transmembrane helix</keyword>
<reference evidence="4 5" key="1">
    <citation type="submission" date="2023-10" db="EMBL/GenBank/DDBJ databases">
        <title>Draft genome sequence of Xylaria bambusicola isolate GMP-LS, the root and basal stem rot pathogen of sugarcane in Indonesia.</title>
        <authorList>
            <person name="Selvaraj P."/>
            <person name="Muralishankar V."/>
            <person name="Muruganantham S."/>
            <person name="Sp S."/>
            <person name="Haryani S."/>
            <person name="Lau K.J.X."/>
            <person name="Naqvi N.I."/>
        </authorList>
    </citation>
    <scope>NUCLEOTIDE SEQUENCE [LARGE SCALE GENOMIC DNA]</scope>
    <source>
        <strain evidence="4">GMP-LS</strain>
    </source>
</reference>
<feature type="region of interest" description="Disordered" evidence="1">
    <location>
        <begin position="229"/>
        <end position="248"/>
    </location>
</feature>
<sequence length="342" mass="37074">MKFSTLLLTATWLSEIVVSSLTPGTLMALAESPMNNSKIVIAVGKGSFSFIPNMVVAKPGDEIIFEFWSAGHSVARSAFGFPCMPYEYIIPEAIGFWSGDVVDVTPSSHPTFTITVNDTEPIFFYCALASSCKGNRMIGVINPNSTWTLAEQDSFINPRIVELQPGDPLPSESNRTEPSQAPDSQDSDNGMPILSVGEMAGIAMSSVALMILIAALAYTCIRQTRLEKKRRRKVRDHPNNLPLMKTSGIDDSALSPSPLQNGSNFVSPVSGHPEDSGHWSMNSALTSPRWNSFRLCLPGVINNVPSETSLVYCLEQHRSEVPGSQVPVELPAANECHVTKSS</sequence>
<gene>
    <name evidence="4" type="ORF">RRF57_005784</name>
</gene>
<comment type="caution">
    <text evidence="4">The sequence shown here is derived from an EMBL/GenBank/DDBJ whole genome shotgun (WGS) entry which is preliminary data.</text>
</comment>
<proteinExistence type="predicted"/>
<dbReference type="AlphaFoldDB" id="A0AAN7UD77"/>
<keyword evidence="2" id="KW-0812">Transmembrane</keyword>
<feature type="region of interest" description="Disordered" evidence="1">
    <location>
        <begin position="161"/>
        <end position="192"/>
    </location>
</feature>
<evidence type="ECO:0000256" key="2">
    <source>
        <dbReference type="SAM" id="Phobius"/>
    </source>
</evidence>
<dbReference type="PANTHER" id="PTHR34883">
    <property type="entry name" value="SERINE-RICH PROTEIN, PUTATIVE-RELATED-RELATED"/>
    <property type="match status" value="1"/>
</dbReference>
<keyword evidence="2" id="KW-0472">Membrane</keyword>
<dbReference type="InterPro" id="IPR052953">
    <property type="entry name" value="Ser-rich/MCO-related"/>
</dbReference>
<evidence type="ECO:0000256" key="1">
    <source>
        <dbReference type="SAM" id="MobiDB-lite"/>
    </source>
</evidence>
<dbReference type="InterPro" id="IPR008972">
    <property type="entry name" value="Cupredoxin"/>
</dbReference>
<keyword evidence="5" id="KW-1185">Reference proteome</keyword>
<dbReference type="PANTHER" id="PTHR34883:SF8">
    <property type="entry name" value="EXTRACELLULAR SERINE-RICH PROTEIN (AFU_ORTHOLOGUE AFUA_6G00670)"/>
    <property type="match status" value="1"/>
</dbReference>
<dbReference type="EMBL" id="JAWHQM010000013">
    <property type="protein sequence ID" value="KAK5630070.1"/>
    <property type="molecule type" value="Genomic_DNA"/>
</dbReference>
<evidence type="ECO:0000313" key="4">
    <source>
        <dbReference type="EMBL" id="KAK5630070.1"/>
    </source>
</evidence>
<evidence type="ECO:0000313" key="5">
    <source>
        <dbReference type="Proteomes" id="UP001305414"/>
    </source>
</evidence>
<protein>
    <recommendedName>
        <fullName evidence="6">Extracellular serine-rich protein</fullName>
    </recommendedName>
</protein>
<dbReference type="SUPFAM" id="SSF49503">
    <property type="entry name" value="Cupredoxins"/>
    <property type="match status" value="1"/>
</dbReference>
<accession>A0AAN7UD77</accession>
<dbReference type="CDD" id="cd00920">
    <property type="entry name" value="Cupredoxin"/>
    <property type="match status" value="1"/>
</dbReference>
<evidence type="ECO:0008006" key="6">
    <source>
        <dbReference type="Google" id="ProtNLM"/>
    </source>
</evidence>